<dbReference type="InterPro" id="IPR001117">
    <property type="entry name" value="Cu-oxidase_2nd"/>
</dbReference>
<evidence type="ECO:0000256" key="3">
    <source>
        <dbReference type="ARBA" id="ARBA00023002"/>
    </source>
</evidence>
<dbReference type="PANTHER" id="PTHR11709">
    <property type="entry name" value="MULTI-COPPER OXIDASE"/>
    <property type="match status" value="1"/>
</dbReference>
<evidence type="ECO:0000259" key="6">
    <source>
        <dbReference type="SMART" id="SM00672"/>
    </source>
</evidence>
<accession>A0A0A2LBS7</accession>
<comment type="caution">
    <text evidence="7">The sequence shown here is derived from an EMBL/GenBank/DDBJ whole genome shotgun (WGS) entry which is preliminary data.</text>
</comment>
<evidence type="ECO:0000256" key="5">
    <source>
        <dbReference type="SAM" id="MobiDB-lite"/>
    </source>
</evidence>
<dbReference type="Proteomes" id="UP000030104">
    <property type="component" value="Unassembled WGS sequence"/>
</dbReference>
<evidence type="ECO:0000313" key="8">
    <source>
        <dbReference type="Proteomes" id="UP000030104"/>
    </source>
</evidence>
<dbReference type="PhylomeDB" id="A0A0A2LBS7"/>
<dbReference type="InterPro" id="IPR002355">
    <property type="entry name" value="Cu_oxidase_Cu_BS"/>
</dbReference>
<dbReference type="PANTHER" id="PTHR11709:SF414">
    <property type="entry name" value="ADR239WP"/>
    <property type="match status" value="1"/>
</dbReference>
<dbReference type="PROSITE" id="PS00080">
    <property type="entry name" value="MULTICOPPER_OXIDASE2"/>
    <property type="match status" value="1"/>
</dbReference>
<evidence type="ECO:0000256" key="2">
    <source>
        <dbReference type="ARBA" id="ARBA00022723"/>
    </source>
</evidence>
<dbReference type="Pfam" id="PF05686">
    <property type="entry name" value="Glyco_transf_90"/>
    <property type="match status" value="1"/>
</dbReference>
<protein>
    <submittedName>
        <fullName evidence="7">Multicopper oxidase, type 3</fullName>
    </submittedName>
</protein>
<dbReference type="InterPro" id="IPR045087">
    <property type="entry name" value="Cu-oxidase_fam"/>
</dbReference>
<evidence type="ECO:0000256" key="1">
    <source>
        <dbReference type="ARBA" id="ARBA00010609"/>
    </source>
</evidence>
<keyword evidence="2" id="KW-0479">Metal-binding</keyword>
<sequence length="1249" mass="141851">MPGQLQRPWPIMGCSLATCLLIGLVYLLHSSTFPVPLVLAGRHHQNLHKDEAATARPRIELHPQNHVYRAPATQYLDWRVTSEFRRPDGVSKRVYLINGLFPGPTVEARSGDTLIITVTNALSDDLIAIHWHGLHVANAMDGAAGISQCPVASGGRFVYNLTIPSDQSGTFWYHAHSGVSRGDGLYGGLVVHAPVSKSTVRGLIPQRHDNSQRYTQDRELLLLIGDWYHRPAGDLLEWYMDPGNFGNEPVPDSMLINGAGYFDCKMAVPARPVDCINQQVNNSFIDLDPYATYRIRVVNTGALAGVSLVFDNHLLDLLQVDSVDVARSNETNINSVGILFPGQRMDFILRPLLPTSEKQSHMRVRLDQDSFNYVNPALTPDQSFPINYRSDAVEGPPPKANHLDIGETPSAPSILRSIPPTVQQTHVVYTKIQKMARFSNKPFGYFNQTSWKPQQDPPLPLASIPRTKWDANQFAITTGPEPTWIDLVINNLDEGSHPFHMHGHHFYVLAVHQAEFGWGSYNPFIDKIPPHLVSDSDALRNGTDDAQNPNTDNNSGLYDTSRAAFRDTVQIPSRGYAVIRFRADNPGVWLFHCHMLWHSATGMAMLIDVQGDPAGLYSLKMQPVRCVRSWVKSLQLGLVTMAEAIRSGTWREQQYQLLQGAQQKSQYFNFKNTKRTLTISGLAIAAMMVLWYIFSHPLLYLTAIDERACQHPVARLVYDAKQAFNETLGHQSKSLDEAVVEYRRRYKMPPPPHFDEWYAFAISRNTVLIDEFDTIYHTLLPFWGISPRIIRSRVREDLGYNNHVMGIAIRDGRAIHLGNGQGGFQKDATMKILDKFSQWLPDMNLEFNVHDEPRVIIPHEELHMMVTEGYAAHTRLNCNSSLLNLFSPGDMYDPIPPVPVSTTRFNNIERQETWLYSRLSCPLDTPARALDSNAPDNSSAYAVGPLGFVFNQTAASDMCNSPSLRHQLGVFDHPNSFKVTTELVPMFSMSRPSSFQDIAVPSPYYYEGMSQFDAETSVEWENKKHQLYWRGKTTGGHSRNGTWRNLQRQHIIGNLTHPQSPQYLMQPKSDSRCVAGRSDGWEVLVANRSQIEGYFNTHFMEIVDCDEDCHDEKMFFDDIAKPDPASEAWKYRYLLDMDGHAYSGRFYAFMRSKSVPFKLTFFREWHEDVLVPWVHYVPINKDGNEIPELIRFFEEDPEGQQIARSIGEEGQSWAAKTIRNDDIDVYMFRLFLEYARVQDDQREHLGFQL</sequence>
<dbReference type="CDD" id="cd13910">
    <property type="entry name" value="CuRO_3_MCO_like_4"/>
    <property type="match status" value="1"/>
</dbReference>
<gene>
    <name evidence="7" type="ORF">PITC_097610</name>
</gene>
<feature type="compositionally biased region" description="Polar residues" evidence="5">
    <location>
        <begin position="544"/>
        <end position="558"/>
    </location>
</feature>
<dbReference type="GO" id="GO:0016491">
    <property type="term" value="F:oxidoreductase activity"/>
    <property type="evidence" value="ECO:0007669"/>
    <property type="project" value="UniProtKB-KW"/>
</dbReference>
<dbReference type="InterPro" id="IPR008972">
    <property type="entry name" value="Cupredoxin"/>
</dbReference>
<dbReference type="SUPFAM" id="SSF49503">
    <property type="entry name" value="Cupredoxins"/>
    <property type="match status" value="3"/>
</dbReference>
<dbReference type="Pfam" id="PF00394">
    <property type="entry name" value="Cu-oxidase"/>
    <property type="match status" value="1"/>
</dbReference>
<comment type="similarity">
    <text evidence="1">Belongs to the multicopper oxidase family.</text>
</comment>
<dbReference type="Gene3D" id="2.60.40.420">
    <property type="entry name" value="Cupredoxins - blue copper proteins"/>
    <property type="match status" value="3"/>
</dbReference>
<dbReference type="AlphaFoldDB" id="A0A0A2LBS7"/>
<keyword evidence="4" id="KW-0186">Copper</keyword>
<feature type="domain" description="Glycosyl transferase CAP10" evidence="6">
    <location>
        <begin position="942"/>
        <end position="1241"/>
    </location>
</feature>
<dbReference type="STRING" id="40296.A0A0A2LBS7"/>
<evidence type="ECO:0000256" key="4">
    <source>
        <dbReference type="ARBA" id="ARBA00023008"/>
    </source>
</evidence>
<dbReference type="InterPro" id="IPR006598">
    <property type="entry name" value="CAP10"/>
</dbReference>
<reference evidence="7 8" key="1">
    <citation type="journal article" date="2015" name="Mol. Plant Microbe Interact.">
        <title>Genome, transcriptome, and functional analyses of Penicillium expansum provide new insights into secondary metabolism and pathogenicity.</title>
        <authorList>
            <person name="Ballester A.R."/>
            <person name="Marcet-Houben M."/>
            <person name="Levin E."/>
            <person name="Sela N."/>
            <person name="Selma-Lazaro C."/>
            <person name="Carmona L."/>
            <person name="Wisniewski M."/>
            <person name="Droby S."/>
            <person name="Gonzalez-Candelas L."/>
            <person name="Gabaldon T."/>
        </authorList>
    </citation>
    <scope>NUCLEOTIDE SEQUENCE [LARGE SCALE GENOMIC DNA]</scope>
    <source>
        <strain evidence="7 8">PHI-1</strain>
    </source>
</reference>
<dbReference type="Pfam" id="PF07731">
    <property type="entry name" value="Cu-oxidase_2"/>
    <property type="match status" value="1"/>
</dbReference>
<dbReference type="OrthoDB" id="541052at2759"/>
<dbReference type="Pfam" id="PF07732">
    <property type="entry name" value="Cu-oxidase_3"/>
    <property type="match status" value="1"/>
</dbReference>
<dbReference type="CDD" id="cd04206">
    <property type="entry name" value="CuRO_1_LCC_like"/>
    <property type="match status" value="1"/>
</dbReference>
<dbReference type="SMART" id="SM00672">
    <property type="entry name" value="CAP10"/>
    <property type="match status" value="1"/>
</dbReference>
<keyword evidence="8" id="KW-1185">Reference proteome</keyword>
<keyword evidence="3" id="KW-0560">Oxidoreductase</keyword>
<dbReference type="GO" id="GO:0005507">
    <property type="term" value="F:copper ion binding"/>
    <property type="evidence" value="ECO:0007669"/>
    <property type="project" value="InterPro"/>
</dbReference>
<dbReference type="EMBL" id="JQGA01000717">
    <property type="protein sequence ID" value="KGO74075.1"/>
    <property type="molecule type" value="Genomic_DNA"/>
</dbReference>
<dbReference type="HOGENOM" id="CLU_265922_0_0_1"/>
<evidence type="ECO:0000313" key="7">
    <source>
        <dbReference type="EMBL" id="KGO74075.1"/>
    </source>
</evidence>
<proteinExistence type="inferred from homology"/>
<dbReference type="InterPro" id="IPR011707">
    <property type="entry name" value="Cu-oxidase-like_N"/>
</dbReference>
<organism evidence="7 8">
    <name type="scientific">Penicillium italicum</name>
    <name type="common">Blue mold</name>
    <dbReference type="NCBI Taxonomy" id="40296"/>
    <lineage>
        <taxon>Eukaryota</taxon>
        <taxon>Fungi</taxon>
        <taxon>Dikarya</taxon>
        <taxon>Ascomycota</taxon>
        <taxon>Pezizomycotina</taxon>
        <taxon>Eurotiomycetes</taxon>
        <taxon>Eurotiomycetidae</taxon>
        <taxon>Eurotiales</taxon>
        <taxon>Aspergillaceae</taxon>
        <taxon>Penicillium</taxon>
    </lineage>
</organism>
<feature type="region of interest" description="Disordered" evidence="5">
    <location>
        <begin position="536"/>
        <end position="558"/>
    </location>
</feature>
<dbReference type="InterPro" id="IPR011706">
    <property type="entry name" value="Cu-oxidase_C"/>
</dbReference>
<name>A0A0A2LBS7_PENIT</name>